<reference evidence="10" key="2">
    <citation type="submission" date="2020-11" db="EMBL/GenBank/DDBJ databases">
        <authorList>
            <person name="McCartney M.A."/>
            <person name="Auch B."/>
            <person name="Kono T."/>
            <person name="Mallez S."/>
            <person name="Becker A."/>
            <person name="Gohl D.M."/>
            <person name="Silverstein K.A.T."/>
            <person name="Koren S."/>
            <person name="Bechman K.B."/>
            <person name="Herman A."/>
            <person name="Abrahante J.E."/>
            <person name="Garbe J."/>
        </authorList>
    </citation>
    <scope>NUCLEOTIDE SEQUENCE</scope>
    <source>
        <strain evidence="10">Duluth1</strain>
        <tissue evidence="10">Whole animal</tissue>
    </source>
</reference>
<evidence type="ECO:0000313" key="11">
    <source>
        <dbReference type="Proteomes" id="UP000828390"/>
    </source>
</evidence>
<dbReference type="InterPro" id="IPR031148">
    <property type="entry name" value="Plexin"/>
</dbReference>
<organism evidence="10 11">
    <name type="scientific">Dreissena polymorpha</name>
    <name type="common">Zebra mussel</name>
    <name type="synonym">Mytilus polymorpha</name>
    <dbReference type="NCBI Taxonomy" id="45954"/>
    <lineage>
        <taxon>Eukaryota</taxon>
        <taxon>Metazoa</taxon>
        <taxon>Spiralia</taxon>
        <taxon>Lophotrochozoa</taxon>
        <taxon>Mollusca</taxon>
        <taxon>Bivalvia</taxon>
        <taxon>Autobranchia</taxon>
        <taxon>Heteroconchia</taxon>
        <taxon>Euheterodonta</taxon>
        <taxon>Imparidentia</taxon>
        <taxon>Neoheterodontei</taxon>
        <taxon>Myida</taxon>
        <taxon>Dreissenoidea</taxon>
        <taxon>Dreissenidae</taxon>
        <taxon>Dreissena</taxon>
    </lineage>
</organism>
<proteinExistence type="predicted"/>
<dbReference type="Proteomes" id="UP000828390">
    <property type="component" value="Unassembled WGS sequence"/>
</dbReference>
<dbReference type="Gene3D" id="2.60.40.10">
    <property type="entry name" value="Immunoglobulins"/>
    <property type="match status" value="1"/>
</dbReference>
<accession>A0A9D4GL38</accession>
<dbReference type="GO" id="GO:0030334">
    <property type="term" value="P:regulation of cell migration"/>
    <property type="evidence" value="ECO:0007669"/>
    <property type="project" value="TreeGrafter"/>
</dbReference>
<keyword evidence="3 8" id="KW-0732">Signal</keyword>
<evidence type="ECO:0000256" key="5">
    <source>
        <dbReference type="ARBA" id="ARBA00022989"/>
    </source>
</evidence>
<feature type="chain" id="PRO_5038648012" description="Sema domain-containing protein" evidence="8">
    <location>
        <begin position="19"/>
        <end position="888"/>
    </location>
</feature>
<evidence type="ECO:0000256" key="7">
    <source>
        <dbReference type="SAM" id="Phobius"/>
    </source>
</evidence>
<evidence type="ECO:0000256" key="4">
    <source>
        <dbReference type="ARBA" id="ARBA00022737"/>
    </source>
</evidence>
<dbReference type="GO" id="GO:0017154">
    <property type="term" value="F:semaphorin receptor activity"/>
    <property type="evidence" value="ECO:0007669"/>
    <property type="project" value="InterPro"/>
</dbReference>
<dbReference type="InterPro" id="IPR013783">
    <property type="entry name" value="Ig-like_fold"/>
</dbReference>
<evidence type="ECO:0000259" key="9">
    <source>
        <dbReference type="PROSITE" id="PS51004"/>
    </source>
</evidence>
<dbReference type="SMART" id="SM00630">
    <property type="entry name" value="Sema"/>
    <property type="match status" value="1"/>
</dbReference>
<dbReference type="InterPro" id="IPR001627">
    <property type="entry name" value="Semap_dom"/>
</dbReference>
<feature type="signal peptide" evidence="8">
    <location>
        <begin position="1"/>
        <end position="18"/>
    </location>
</feature>
<keyword evidence="5 7" id="KW-1133">Transmembrane helix</keyword>
<dbReference type="InterPro" id="IPR002909">
    <property type="entry name" value="IPT_dom"/>
</dbReference>
<dbReference type="GO" id="GO:0005886">
    <property type="term" value="C:plasma membrane"/>
    <property type="evidence" value="ECO:0007669"/>
    <property type="project" value="TreeGrafter"/>
</dbReference>
<feature type="domain" description="Sema" evidence="9">
    <location>
        <begin position="1"/>
        <end position="469"/>
    </location>
</feature>
<sequence>MIGHLWITFLTVAKLSSGKYIEILNATDTNALRILVGKNGRVYIHTGNNMLQFNNLSLQPSNLAFKVNNSDCFPRNPTVCPPSVFEMITFGDDLFLMVCGSAYDAQCLLHLGSNISNVSYMEATSVNRSAAAMFGSPISSMILQSQSSFLAAISPAKTGMVSGCTGMVSGCPTTAESLDTQNTSCNRHFALSQRILRRQNATHFKIHYENPSLEPDALFIAAKPNISFRYIYGFNSINVNTSHNYYLLKNRPTNEGTEIGYIIQVCANSSYFSSYMEAKIECNGYKSIVAATALTTQKEQILYVVFKGETLQGVNHMCVYRVSSITNFFDDQLKQCFHNARGSAPDWIDCAEPACTDKMTNTKIKCGYTGRNRRIMADGSLTDEFHALTFTENITCLAARTDGDQGNVLCVLGTNNGTVLKTLFDKEYKLRNDLLSVSPISSRVESLTMDPAGRAVFYISKGNVIKLSLDDCGIHTECAACLRDRTEGAGMQEVYVGNVSCNEVDQSNLPTKLACVTPPLSELDKTSTSWKVLVRVNVAQNMTPGPLTVPVEGETFVEFTYLEPWLNVSEPAVSRLSGEIQLVLHGANLNIGSNRTIVIGQDRCDVTKYDIDSSDTITCRTPKQNASGFYNLSLHIDDAVLSGVVIHYTVDPDIITFVPLVTTESGGIKITVAGERLNSLGFDVQLTAVNIIGPYVSLTLDPGNCSYEDTSLVCLTGKLRGDLNPNNSLVIPILVNRYGWLTNNSIQRAGIIKDPVLLQSSRNTTIVSNIRPVIEIQGSGWSTIPIENFRVTVNNAISCHVRSVNDSIVCEVEVDNHVFPQRKPLTMKCSIGFRDYAVGTVTFSQKGPDVLPSMAPRSNNAYMMYGIIAGSVVGCLVLVTCIVVKYSR</sequence>
<evidence type="ECO:0000313" key="10">
    <source>
        <dbReference type="EMBL" id="KAH3819144.1"/>
    </source>
</evidence>
<dbReference type="InterPro" id="IPR014756">
    <property type="entry name" value="Ig_E-set"/>
</dbReference>
<dbReference type="InterPro" id="IPR036352">
    <property type="entry name" value="Semap_dom_sf"/>
</dbReference>
<comment type="caution">
    <text evidence="10">The sequence shown here is derived from an EMBL/GenBank/DDBJ whole genome shotgun (WGS) entry which is preliminary data.</text>
</comment>
<keyword evidence="7" id="KW-0472">Membrane</keyword>
<dbReference type="SUPFAM" id="SSF81296">
    <property type="entry name" value="E set domains"/>
    <property type="match status" value="1"/>
</dbReference>
<keyword evidence="2 7" id="KW-0812">Transmembrane</keyword>
<evidence type="ECO:0000256" key="2">
    <source>
        <dbReference type="ARBA" id="ARBA00022692"/>
    </source>
</evidence>
<keyword evidence="4" id="KW-0677">Repeat</keyword>
<protein>
    <recommendedName>
        <fullName evidence="9">Sema domain-containing protein</fullName>
    </recommendedName>
</protein>
<dbReference type="GO" id="GO:0002116">
    <property type="term" value="C:semaphorin receptor complex"/>
    <property type="evidence" value="ECO:0007669"/>
    <property type="project" value="TreeGrafter"/>
</dbReference>
<comment type="subcellular location">
    <subcellularLocation>
        <location evidence="1">Membrane</location>
        <topology evidence="1">Single-pass membrane protein</topology>
    </subcellularLocation>
</comment>
<evidence type="ECO:0000256" key="8">
    <source>
        <dbReference type="SAM" id="SignalP"/>
    </source>
</evidence>
<evidence type="ECO:0000256" key="3">
    <source>
        <dbReference type="ARBA" id="ARBA00022729"/>
    </source>
</evidence>
<dbReference type="EMBL" id="JAIWYP010000005">
    <property type="protein sequence ID" value="KAH3819144.1"/>
    <property type="molecule type" value="Genomic_DNA"/>
</dbReference>
<comment type="caution">
    <text evidence="6">Lacks conserved residue(s) required for the propagation of feature annotation.</text>
</comment>
<evidence type="ECO:0000256" key="1">
    <source>
        <dbReference type="ARBA" id="ARBA00004167"/>
    </source>
</evidence>
<dbReference type="PANTHER" id="PTHR22625">
    <property type="entry name" value="PLEXIN"/>
    <property type="match status" value="1"/>
</dbReference>
<evidence type="ECO:0000256" key="6">
    <source>
        <dbReference type="PROSITE-ProRule" id="PRU00352"/>
    </source>
</evidence>
<reference evidence="10" key="1">
    <citation type="journal article" date="2019" name="bioRxiv">
        <title>The Genome of the Zebra Mussel, Dreissena polymorpha: A Resource for Invasive Species Research.</title>
        <authorList>
            <person name="McCartney M.A."/>
            <person name="Auch B."/>
            <person name="Kono T."/>
            <person name="Mallez S."/>
            <person name="Zhang Y."/>
            <person name="Obille A."/>
            <person name="Becker A."/>
            <person name="Abrahante J.E."/>
            <person name="Garbe J."/>
            <person name="Badalamenti J.P."/>
            <person name="Herman A."/>
            <person name="Mangelson H."/>
            <person name="Liachko I."/>
            <person name="Sullivan S."/>
            <person name="Sone E.D."/>
            <person name="Koren S."/>
            <person name="Silverstein K.A.T."/>
            <person name="Beckman K.B."/>
            <person name="Gohl D.M."/>
        </authorList>
    </citation>
    <scope>NUCLEOTIDE SEQUENCE</scope>
    <source>
        <strain evidence="10">Duluth1</strain>
        <tissue evidence="10">Whole animal</tissue>
    </source>
</reference>
<keyword evidence="11" id="KW-1185">Reference proteome</keyword>
<name>A0A9D4GL38_DREPO</name>
<dbReference type="AlphaFoldDB" id="A0A9D4GL38"/>
<dbReference type="Pfam" id="PF01833">
    <property type="entry name" value="TIG"/>
    <property type="match status" value="1"/>
</dbReference>
<dbReference type="InterPro" id="IPR015943">
    <property type="entry name" value="WD40/YVTN_repeat-like_dom_sf"/>
</dbReference>
<feature type="transmembrane region" description="Helical" evidence="7">
    <location>
        <begin position="862"/>
        <end position="884"/>
    </location>
</feature>
<dbReference type="PANTHER" id="PTHR22625:SF70">
    <property type="entry name" value="PLEXIN A, ISOFORM A"/>
    <property type="match status" value="1"/>
</dbReference>
<gene>
    <name evidence="10" type="ORF">DPMN_120877</name>
</gene>
<dbReference type="Gene3D" id="2.130.10.10">
    <property type="entry name" value="YVTN repeat-like/Quinoprotein amine dehydrogenase"/>
    <property type="match status" value="1"/>
</dbReference>
<dbReference type="PROSITE" id="PS51004">
    <property type="entry name" value="SEMA"/>
    <property type="match status" value="1"/>
</dbReference>
<dbReference type="SUPFAM" id="SSF101912">
    <property type="entry name" value="Sema domain"/>
    <property type="match status" value="1"/>
</dbReference>